<comment type="caution">
    <text evidence="2">The sequence shown here is derived from an EMBL/GenBank/DDBJ whole genome shotgun (WGS) entry which is preliminary data.</text>
</comment>
<gene>
    <name evidence="2" type="ORF">HF857_06145</name>
</gene>
<dbReference type="EMBL" id="JABAFV010000008">
    <property type="protein sequence ID" value="NME49824.1"/>
    <property type="molecule type" value="Genomic_DNA"/>
</dbReference>
<organism evidence="2 3">
    <name type="scientific">Enterococcus cecorum</name>
    <dbReference type="NCBI Taxonomy" id="44008"/>
    <lineage>
        <taxon>Bacteria</taxon>
        <taxon>Bacillati</taxon>
        <taxon>Bacillota</taxon>
        <taxon>Bacilli</taxon>
        <taxon>Lactobacillales</taxon>
        <taxon>Enterococcaceae</taxon>
        <taxon>Enterococcus</taxon>
    </lineage>
</organism>
<proteinExistence type="inferred from homology"/>
<protein>
    <submittedName>
        <fullName evidence="2">ISLre2 family transposase</fullName>
    </submittedName>
</protein>
<dbReference type="AlphaFoldDB" id="A0A7X9NP58"/>
<evidence type="ECO:0000313" key="3">
    <source>
        <dbReference type="Proteomes" id="UP000588071"/>
    </source>
</evidence>
<dbReference type="Pfam" id="PF06782">
    <property type="entry name" value="UPF0236"/>
    <property type="match status" value="1"/>
</dbReference>
<evidence type="ECO:0000256" key="1">
    <source>
        <dbReference type="ARBA" id="ARBA00006539"/>
    </source>
</evidence>
<sequence length="431" mass="50767">MEETLINTKQLIENDFLMKIKQIENQKANELLASGWKYVKTATRTVIFTFGEMTYSRRCYKKDNEYCYPVDQALGLIPYARYSMEICCLIAKLATRMTYRAVAKTIEETKGIHITKDTVLKVRKIVDDLYAARDDFEILKDEEIVKRKKVDKLYIEGDGIMVKTPYKDGKNRTLLSHFVIHEGVEKDYNRNVLINKHEILCISNKVARKLVIDYLYNTYEFDENSLIITNSDMGKGYTAYTFKELVKSFKCKHEHFYDEYHVNDEIKRMLKNYPDLKNKAIEAIQNHSRKNLKIIFDTFESTLSDEKVIQRFWDVSRRILENFQYTLPAKARGLSHEGIGIMESQHCKISNRMKHRKMKWSLKGAETIARMIIDVAENTIEDLFFGEWRFQYSNIVIEGYSAAKTNIYTREDRNIKESSFKISDASWLKKI</sequence>
<reference evidence="2 3" key="1">
    <citation type="submission" date="2020-04" db="EMBL/GenBank/DDBJ databases">
        <authorList>
            <person name="Hitch T.C.A."/>
            <person name="Wylensek D."/>
            <person name="Clavel T."/>
        </authorList>
    </citation>
    <scope>NUCLEOTIDE SEQUENCE [LARGE SCALE GENOMIC DNA]</scope>
    <source>
        <strain evidence="2 3">WCA-380-WT-3C</strain>
    </source>
</reference>
<name>A0A7X9NP58_9ENTE</name>
<evidence type="ECO:0000313" key="2">
    <source>
        <dbReference type="EMBL" id="NME49824.1"/>
    </source>
</evidence>
<dbReference type="InterPro" id="IPR009620">
    <property type="entry name" value="UPF0236"/>
</dbReference>
<dbReference type="RefSeq" id="WP_168930983.1">
    <property type="nucleotide sequence ID" value="NZ_JABAFV010000008.1"/>
</dbReference>
<dbReference type="NCBIfam" id="NF033529">
    <property type="entry name" value="transpos_ISLre2"/>
    <property type="match status" value="1"/>
</dbReference>
<dbReference type="Proteomes" id="UP000588071">
    <property type="component" value="Unassembled WGS sequence"/>
</dbReference>
<comment type="similarity">
    <text evidence="1">Belongs to the UPF0236 family.</text>
</comment>
<accession>A0A7X9NP58</accession>